<evidence type="ECO:0000256" key="3">
    <source>
        <dbReference type="ARBA" id="ARBA00022692"/>
    </source>
</evidence>
<feature type="transmembrane region" description="Helical" evidence="6">
    <location>
        <begin position="69"/>
        <end position="87"/>
    </location>
</feature>
<feature type="transmembrane region" description="Helical" evidence="6">
    <location>
        <begin position="417"/>
        <end position="439"/>
    </location>
</feature>
<dbReference type="InterPro" id="IPR021159">
    <property type="entry name" value="Sugar-P_transporter_CS"/>
</dbReference>
<dbReference type="GO" id="GO:0035435">
    <property type="term" value="P:phosphate ion transmembrane transport"/>
    <property type="evidence" value="ECO:0007669"/>
    <property type="project" value="TreeGrafter"/>
</dbReference>
<gene>
    <name evidence="8" type="ORF">CH360_11545</name>
    <name evidence="9" type="ORF">CH373_13980</name>
</gene>
<dbReference type="InterPro" id="IPR051337">
    <property type="entry name" value="OPA_Antiporter"/>
</dbReference>
<protein>
    <submittedName>
        <fullName evidence="9">MFS transporter</fullName>
    </submittedName>
</protein>
<dbReference type="Gene3D" id="1.20.1250.20">
    <property type="entry name" value="MFS general substrate transporter like domains"/>
    <property type="match status" value="2"/>
</dbReference>
<organism evidence="9 11">
    <name type="scientific">Leptospira perolatii</name>
    <dbReference type="NCBI Taxonomy" id="2023191"/>
    <lineage>
        <taxon>Bacteria</taxon>
        <taxon>Pseudomonadati</taxon>
        <taxon>Spirochaetota</taxon>
        <taxon>Spirochaetia</taxon>
        <taxon>Leptospirales</taxon>
        <taxon>Leptospiraceae</taxon>
        <taxon>Leptospira</taxon>
    </lineage>
</organism>
<keyword evidence="3 6" id="KW-0812">Transmembrane</keyword>
<dbReference type="OrthoDB" id="9766638at2"/>
<dbReference type="PIRSF" id="PIRSF002808">
    <property type="entry name" value="Hexose_phosphate_transp"/>
    <property type="match status" value="1"/>
</dbReference>
<dbReference type="InterPro" id="IPR036259">
    <property type="entry name" value="MFS_trans_sf"/>
</dbReference>
<dbReference type="PANTHER" id="PTHR43826">
    <property type="entry name" value="GLUCOSE-6-PHOSPHATE EXCHANGER SLC37A4"/>
    <property type="match status" value="1"/>
</dbReference>
<dbReference type="InterPro" id="IPR000849">
    <property type="entry name" value="Sugar_P_transporter"/>
</dbReference>
<feature type="transmembrane region" description="Helical" evidence="6">
    <location>
        <begin position="257"/>
        <end position="274"/>
    </location>
</feature>
<keyword evidence="4 6" id="KW-1133">Transmembrane helix</keyword>
<dbReference type="Proteomes" id="UP000231962">
    <property type="component" value="Unassembled WGS sequence"/>
</dbReference>
<dbReference type="Proteomes" id="UP000231990">
    <property type="component" value="Unassembled WGS sequence"/>
</dbReference>
<evidence type="ECO:0000313" key="8">
    <source>
        <dbReference type="EMBL" id="PJZ69377.1"/>
    </source>
</evidence>
<evidence type="ECO:0000313" key="10">
    <source>
        <dbReference type="Proteomes" id="UP000231962"/>
    </source>
</evidence>
<dbReference type="GO" id="GO:0012505">
    <property type="term" value="C:endomembrane system"/>
    <property type="evidence" value="ECO:0007669"/>
    <property type="project" value="UniProtKB-SubCell"/>
</dbReference>
<accession>A0A2M9ZKB5</accession>
<dbReference type="PROSITE" id="PS50850">
    <property type="entry name" value="MFS"/>
    <property type="match status" value="1"/>
</dbReference>
<dbReference type="Pfam" id="PF07690">
    <property type="entry name" value="MFS_1"/>
    <property type="match status" value="1"/>
</dbReference>
<evidence type="ECO:0000256" key="2">
    <source>
        <dbReference type="ARBA" id="ARBA00009598"/>
    </source>
</evidence>
<name>A0A2M9ZKB5_9LEPT</name>
<evidence type="ECO:0000256" key="4">
    <source>
        <dbReference type="ARBA" id="ARBA00022989"/>
    </source>
</evidence>
<dbReference type="InterPro" id="IPR020846">
    <property type="entry name" value="MFS_dom"/>
</dbReference>
<dbReference type="GO" id="GO:0061513">
    <property type="term" value="F:glucose 6-phosphate:phosphate antiporter activity"/>
    <property type="evidence" value="ECO:0007669"/>
    <property type="project" value="TreeGrafter"/>
</dbReference>
<feature type="transmembrane region" description="Helical" evidence="6">
    <location>
        <begin position="99"/>
        <end position="118"/>
    </location>
</feature>
<sequence length="443" mass="48909">MSFSFLNFFAPAKEIPRISKEQIDQKYPILRWRILEATFIGYAVFYIVRNNFPIVSKEMAEALNYSQEQVGNILSITAISYGIGKFLMGALSDRSNPKVFMPIGLLLTAICNILFGGSSDYNTHLTLWGLNGLFQGMGWPPCGRSLGHWFGVSERGTKFAIWNIAHNVGGGLVGVIAAYSTSWFGWRNAFFIPAGISVVTAIYLFFRLLDTPQSVGLPPIEEYQEKESFSTAEIESLEKELGFREIIVESVLKNPKIWLFALANFFVYIVRYGLTDWGPSYLKFTKGAGVEKGGISTLIYEFAAIGSTLYIGRISDNLGGKRGIASLLCLFPILFALVGILFVPKGKLWIDLTLFGIVGLLIYPPVMLLGVAGLDFTSKKAVGTAAGFIGLFGYLGRTALSQIVGKLSSLATFQWEFLIYLMLASGMIAILLLSITWNWKPKA</sequence>
<keyword evidence="5 6" id="KW-0472">Membrane</keyword>
<feature type="transmembrane region" description="Helical" evidence="6">
    <location>
        <begin position="189"/>
        <end position="206"/>
    </location>
</feature>
<feature type="transmembrane region" description="Helical" evidence="6">
    <location>
        <begin position="324"/>
        <end position="343"/>
    </location>
</feature>
<dbReference type="RefSeq" id="WP_100714191.1">
    <property type="nucleotide sequence ID" value="NZ_NPDY01000010.1"/>
</dbReference>
<feature type="domain" description="Major facilitator superfamily (MFS) profile" evidence="7">
    <location>
        <begin position="34"/>
        <end position="442"/>
    </location>
</feature>
<evidence type="ECO:0000256" key="6">
    <source>
        <dbReference type="SAM" id="Phobius"/>
    </source>
</evidence>
<comment type="caution">
    <text evidence="9">The sequence shown here is derived from an EMBL/GenBank/DDBJ whole genome shotgun (WGS) entry which is preliminary data.</text>
</comment>
<reference evidence="10 11" key="1">
    <citation type="submission" date="2017-07" db="EMBL/GenBank/DDBJ databases">
        <title>Leptospira spp. isolated from tropical soils.</title>
        <authorList>
            <person name="Thibeaux R."/>
            <person name="Iraola G."/>
            <person name="Ferres I."/>
            <person name="Bierque E."/>
            <person name="Girault D."/>
            <person name="Soupe-Gilbert M.-E."/>
            <person name="Picardeau M."/>
            <person name="Goarant C."/>
        </authorList>
    </citation>
    <scope>NUCLEOTIDE SEQUENCE [LARGE SCALE GENOMIC DNA]</scope>
    <source>
        <strain evidence="9 11">FH1-B-B1</strain>
        <strain evidence="8 10">FH1-B-C1</strain>
    </source>
</reference>
<evidence type="ECO:0000256" key="1">
    <source>
        <dbReference type="ARBA" id="ARBA00004127"/>
    </source>
</evidence>
<keyword evidence="10" id="KW-1185">Reference proteome</keyword>
<dbReference type="InterPro" id="IPR011701">
    <property type="entry name" value="MFS"/>
</dbReference>
<evidence type="ECO:0000313" key="11">
    <source>
        <dbReference type="Proteomes" id="UP000231990"/>
    </source>
</evidence>
<evidence type="ECO:0000313" key="9">
    <source>
        <dbReference type="EMBL" id="PJZ72512.1"/>
    </source>
</evidence>
<comment type="subcellular location">
    <subcellularLocation>
        <location evidence="1">Endomembrane system</location>
        <topology evidence="1">Multi-pass membrane protein</topology>
    </subcellularLocation>
</comment>
<proteinExistence type="inferred from homology"/>
<dbReference type="EMBL" id="NPDZ01000009">
    <property type="protein sequence ID" value="PJZ72512.1"/>
    <property type="molecule type" value="Genomic_DNA"/>
</dbReference>
<dbReference type="GO" id="GO:0005886">
    <property type="term" value="C:plasma membrane"/>
    <property type="evidence" value="ECO:0007669"/>
    <property type="project" value="TreeGrafter"/>
</dbReference>
<dbReference type="EMBL" id="NPDY01000010">
    <property type="protein sequence ID" value="PJZ69377.1"/>
    <property type="molecule type" value="Genomic_DNA"/>
</dbReference>
<dbReference type="PROSITE" id="PS00942">
    <property type="entry name" value="GLPT"/>
    <property type="match status" value="1"/>
</dbReference>
<dbReference type="AlphaFoldDB" id="A0A2M9ZKB5"/>
<feature type="transmembrane region" description="Helical" evidence="6">
    <location>
        <begin position="381"/>
        <end position="397"/>
    </location>
</feature>
<dbReference type="SUPFAM" id="SSF103473">
    <property type="entry name" value="MFS general substrate transporter"/>
    <property type="match status" value="1"/>
</dbReference>
<dbReference type="PANTHER" id="PTHR43826:SF6">
    <property type="entry name" value="GLYCEROL-3-PHOSPHATE TRANSPORTER"/>
    <property type="match status" value="1"/>
</dbReference>
<evidence type="ECO:0000256" key="5">
    <source>
        <dbReference type="ARBA" id="ARBA00023136"/>
    </source>
</evidence>
<feature type="transmembrane region" description="Helical" evidence="6">
    <location>
        <begin position="294"/>
        <end position="312"/>
    </location>
</feature>
<evidence type="ECO:0000259" key="7">
    <source>
        <dbReference type="PROSITE" id="PS50850"/>
    </source>
</evidence>
<comment type="similarity">
    <text evidence="2">Belongs to the major facilitator superfamily. Organophosphate:Pi antiporter (OPA) (TC 2.A.1.4) family.</text>
</comment>
<feature type="transmembrane region" description="Helical" evidence="6">
    <location>
        <begin position="349"/>
        <end position="374"/>
    </location>
</feature>
<feature type="transmembrane region" description="Helical" evidence="6">
    <location>
        <begin position="30"/>
        <end position="49"/>
    </location>
</feature>